<dbReference type="SUPFAM" id="SSF46565">
    <property type="entry name" value="Chaperone J-domain"/>
    <property type="match status" value="1"/>
</dbReference>
<dbReference type="Pfam" id="PF00226">
    <property type="entry name" value="DnaJ"/>
    <property type="match status" value="1"/>
</dbReference>
<dbReference type="SMART" id="SM00271">
    <property type="entry name" value="DnaJ"/>
    <property type="match status" value="1"/>
</dbReference>
<dbReference type="PRINTS" id="PR00625">
    <property type="entry name" value="JDOMAIN"/>
</dbReference>
<dbReference type="PANTHER" id="PTHR44157:SF1">
    <property type="entry name" value="DNAJ HOMOLOG SUBFAMILY C MEMBER 11"/>
    <property type="match status" value="1"/>
</dbReference>
<evidence type="ECO:0000313" key="4">
    <source>
        <dbReference type="Proteomes" id="UP000031512"/>
    </source>
</evidence>
<evidence type="ECO:0000313" key="3">
    <source>
        <dbReference type="EMBL" id="AFZ79653.1"/>
    </source>
</evidence>
<dbReference type="AlphaFoldDB" id="L0AWL8"/>
<dbReference type="GO" id="GO:0005739">
    <property type="term" value="C:mitochondrion"/>
    <property type="evidence" value="ECO:0007669"/>
    <property type="project" value="GOC"/>
</dbReference>
<dbReference type="InterPro" id="IPR036869">
    <property type="entry name" value="J_dom_sf"/>
</dbReference>
<protein>
    <submittedName>
        <fullName evidence="3">DNAj domain containing protein</fullName>
    </submittedName>
</protein>
<dbReference type="RefSeq" id="XP_004829319.1">
    <property type="nucleotide sequence ID" value="XM_004829262.1"/>
</dbReference>
<dbReference type="CDD" id="cd06257">
    <property type="entry name" value="DnaJ"/>
    <property type="match status" value="1"/>
</dbReference>
<name>L0AWL8_THEEQ</name>
<evidence type="ECO:0000259" key="2">
    <source>
        <dbReference type="PROSITE" id="PS50076"/>
    </source>
</evidence>
<dbReference type="Gene3D" id="1.10.287.110">
    <property type="entry name" value="DnaJ domain"/>
    <property type="match status" value="1"/>
</dbReference>
<dbReference type="eggNOG" id="KOG0714">
    <property type="taxonomic scope" value="Eukaryota"/>
</dbReference>
<dbReference type="OrthoDB" id="10250354at2759"/>
<dbReference type="Pfam" id="PF11875">
    <property type="entry name" value="DnaJ-like_C11_C"/>
    <property type="match status" value="1"/>
</dbReference>
<organism evidence="3 4">
    <name type="scientific">Theileria equi strain WA</name>
    <dbReference type="NCBI Taxonomy" id="1537102"/>
    <lineage>
        <taxon>Eukaryota</taxon>
        <taxon>Sar</taxon>
        <taxon>Alveolata</taxon>
        <taxon>Apicomplexa</taxon>
        <taxon>Aconoidasida</taxon>
        <taxon>Piroplasmida</taxon>
        <taxon>Theileriidae</taxon>
        <taxon>Theileria</taxon>
    </lineage>
</organism>
<dbReference type="InterPro" id="IPR024586">
    <property type="entry name" value="DnaJ-like_C11_C"/>
</dbReference>
<accession>L0AWL8</accession>
<gene>
    <name evidence="3" type="ORF">BEWA_025020</name>
</gene>
<sequence>MEEREKHSSLSGNVADYLNKRNNFLKKSELTYYEVLEVEKDCTPEDIRHAFYHFARIFHPDKSGNSKYSWVFNEIKNAYDVLSNEYKRSSYDFENGFINSEDIQEKLTSIGDAMKQLYYTFINEKADAYINSVYHEFTHKGLVIKRALFGDLSLVDPNLLSSTETINVKRLQGPYIDVTVQLQVLIQNGVLHLNSGNFSSFAYLPGFYNPLHFDQHRQDSEAQLYVLYLFNDNVHEVTVSDKNPISLPMKSHMVYGAYIKGPYPLANLDRLEFCSVCIA</sequence>
<dbReference type="KEGG" id="beq:BEWA_025020"/>
<keyword evidence="4" id="KW-1185">Reference proteome</keyword>
<evidence type="ECO:0000256" key="1">
    <source>
        <dbReference type="ARBA" id="ARBA00023186"/>
    </source>
</evidence>
<dbReference type="PANTHER" id="PTHR44157">
    <property type="entry name" value="DNAJ HOMOLOG SUBFAMILY C MEMBER 11"/>
    <property type="match status" value="1"/>
</dbReference>
<dbReference type="GeneID" id="15807288"/>
<dbReference type="EMBL" id="CP001669">
    <property type="protein sequence ID" value="AFZ79653.1"/>
    <property type="molecule type" value="Genomic_DNA"/>
</dbReference>
<dbReference type="InterPro" id="IPR001623">
    <property type="entry name" value="DnaJ_domain"/>
</dbReference>
<feature type="domain" description="J" evidence="2">
    <location>
        <begin position="31"/>
        <end position="95"/>
    </location>
</feature>
<dbReference type="InterPro" id="IPR052243">
    <property type="entry name" value="Mito_inner_membrane_organizer"/>
</dbReference>
<dbReference type="STRING" id="1537102.L0AWL8"/>
<reference evidence="3 4" key="1">
    <citation type="journal article" date="2012" name="BMC Genomics">
        <title>Comparative genomic analysis and phylogenetic position of Theileria equi.</title>
        <authorList>
            <person name="Kappmeyer L.S."/>
            <person name="Thiagarajan M."/>
            <person name="Herndon D.R."/>
            <person name="Ramsay J.D."/>
            <person name="Caler E."/>
            <person name="Djikeng A."/>
            <person name="Gillespie J.J."/>
            <person name="Lau A.O."/>
            <person name="Roalson E.H."/>
            <person name="Silva J.C."/>
            <person name="Silva M.G."/>
            <person name="Suarez C.E."/>
            <person name="Ueti M.W."/>
            <person name="Nene V.M."/>
            <person name="Mealey R.H."/>
            <person name="Knowles D.P."/>
            <person name="Brayton K.A."/>
        </authorList>
    </citation>
    <scope>NUCLEOTIDE SEQUENCE [LARGE SCALE GENOMIC DNA]</scope>
    <source>
        <strain evidence="3 4">WA</strain>
    </source>
</reference>
<dbReference type="VEuPathDB" id="PiroplasmaDB:BEWA_025020"/>
<keyword evidence="1" id="KW-0143">Chaperone</keyword>
<dbReference type="GO" id="GO:0042407">
    <property type="term" value="P:cristae formation"/>
    <property type="evidence" value="ECO:0007669"/>
    <property type="project" value="TreeGrafter"/>
</dbReference>
<dbReference type="Proteomes" id="UP000031512">
    <property type="component" value="Chromosome 1"/>
</dbReference>
<proteinExistence type="predicted"/>
<dbReference type="PROSITE" id="PS50076">
    <property type="entry name" value="DNAJ_2"/>
    <property type="match status" value="1"/>
</dbReference>
<dbReference type="PROSITE" id="PS00636">
    <property type="entry name" value="DNAJ_1"/>
    <property type="match status" value="1"/>
</dbReference>
<dbReference type="InterPro" id="IPR018253">
    <property type="entry name" value="DnaJ_domain_CS"/>
</dbReference>